<dbReference type="SUPFAM" id="SSF161098">
    <property type="entry name" value="MetI-like"/>
    <property type="match status" value="2"/>
</dbReference>
<keyword evidence="2 8" id="KW-0813">Transport</keyword>
<evidence type="ECO:0000256" key="4">
    <source>
        <dbReference type="ARBA" id="ARBA00022519"/>
    </source>
</evidence>
<protein>
    <submittedName>
        <fullName evidence="10">ABC transporter permease</fullName>
    </submittedName>
</protein>
<gene>
    <name evidence="10" type="ORF">ACFO0D_03250</name>
</gene>
<keyword evidence="7 8" id="KW-0472">Membrane</keyword>
<dbReference type="EMBL" id="JBHSEI010000001">
    <property type="protein sequence ID" value="MFC4637352.1"/>
    <property type="molecule type" value="Genomic_DNA"/>
</dbReference>
<feature type="transmembrane region" description="Helical" evidence="8">
    <location>
        <begin position="94"/>
        <end position="117"/>
    </location>
</feature>
<evidence type="ECO:0000256" key="1">
    <source>
        <dbReference type="ARBA" id="ARBA00004429"/>
    </source>
</evidence>
<keyword evidence="5 8" id="KW-0812">Transmembrane</keyword>
<feature type="transmembrane region" description="Helical" evidence="8">
    <location>
        <begin position="389"/>
        <end position="411"/>
    </location>
</feature>
<evidence type="ECO:0000256" key="6">
    <source>
        <dbReference type="ARBA" id="ARBA00022989"/>
    </source>
</evidence>
<dbReference type="PANTHER" id="PTHR43357">
    <property type="entry name" value="INNER MEMBRANE ABC TRANSPORTER PERMEASE PROTEIN YDCV"/>
    <property type="match status" value="1"/>
</dbReference>
<dbReference type="InterPro" id="IPR000515">
    <property type="entry name" value="MetI-like"/>
</dbReference>
<feature type="transmembrane region" description="Helical" evidence="8">
    <location>
        <begin position="178"/>
        <end position="204"/>
    </location>
</feature>
<feature type="transmembrane region" description="Helical" evidence="8">
    <location>
        <begin position="363"/>
        <end position="383"/>
    </location>
</feature>
<feature type="transmembrane region" description="Helical" evidence="8">
    <location>
        <begin position="276"/>
        <end position="301"/>
    </location>
</feature>
<proteinExistence type="inferred from homology"/>
<keyword evidence="11" id="KW-1185">Reference proteome</keyword>
<evidence type="ECO:0000256" key="8">
    <source>
        <dbReference type="RuleBase" id="RU363032"/>
    </source>
</evidence>
<dbReference type="Proteomes" id="UP001595952">
    <property type="component" value="Unassembled WGS sequence"/>
</dbReference>
<keyword evidence="3" id="KW-1003">Cell membrane</keyword>
<dbReference type="Gene3D" id="1.10.3720.10">
    <property type="entry name" value="MetI-like"/>
    <property type="match status" value="2"/>
</dbReference>
<feature type="transmembrane region" description="Helical" evidence="8">
    <location>
        <begin position="64"/>
        <end position="82"/>
    </location>
</feature>
<feature type="transmembrane region" description="Helical" evidence="8">
    <location>
        <begin position="493"/>
        <end position="514"/>
    </location>
</feature>
<dbReference type="RefSeq" id="WP_380060375.1">
    <property type="nucleotide sequence ID" value="NZ_JBHSEI010000001.1"/>
</dbReference>
<sequence length="522" mass="53910">MRGSDWPWSRQAWGGWLLALPGLLFVAALLVVPLARTLLAGGVHLEVWREPYFQERLGWTLGQATVTAALALALGAPLAYLLSRYEVPGKDAFLRLLLLPFVTPTLVAVLGLSALLGPQGWLTRAAGVDLSETPVPLLLGNLLFNLPVMVRLGHGAFSRVPPGLLGAARTLGASPWRAARTVALPLALPGLAAGTVLVFLYSALSFGLPLALGGERYATLEVEIYTLSALQLRLPEASALIAGQLLLTLLATGAYTRLLSAGSGVPGGARPPARGLALAGLLALGGLTLLICFAPLLAVALRGVTGTQGPTLAYWQGVAQDETTPLLLGNTLRFGAAALLAATLLGSLYAMGAWLARSRALDLISLLPLMVSPVSLAAGYLLAYPVLAATLPLLLSAYTLLALPLVVRSLLPALRALPPRVLEAARTLGAGPLAAGRSVVLPLTLPALRGGAALALASVLGEFGATLVLTRPEWATLSTGLYERLGRPGERNLGEACALATLLLLLSGAAFALLDGGKGEVT</sequence>
<keyword evidence="6 8" id="KW-1133">Transmembrane helix</keyword>
<feature type="transmembrane region" description="Helical" evidence="8">
    <location>
        <begin position="334"/>
        <end position="356"/>
    </location>
</feature>
<feature type="transmembrane region" description="Helical" evidence="8">
    <location>
        <begin position="237"/>
        <end position="255"/>
    </location>
</feature>
<dbReference type="Pfam" id="PF00528">
    <property type="entry name" value="BPD_transp_1"/>
    <property type="match status" value="1"/>
</dbReference>
<evidence type="ECO:0000313" key="11">
    <source>
        <dbReference type="Proteomes" id="UP001595952"/>
    </source>
</evidence>
<evidence type="ECO:0000256" key="3">
    <source>
        <dbReference type="ARBA" id="ARBA00022475"/>
    </source>
</evidence>
<accession>A0ABV9I4S2</accession>
<reference evidence="11" key="1">
    <citation type="journal article" date="2019" name="Int. J. Syst. Evol. Microbiol.">
        <title>The Global Catalogue of Microorganisms (GCM) 10K type strain sequencing project: providing services to taxonomists for standard genome sequencing and annotation.</title>
        <authorList>
            <consortium name="The Broad Institute Genomics Platform"/>
            <consortium name="The Broad Institute Genome Sequencing Center for Infectious Disease"/>
            <person name="Wu L."/>
            <person name="Ma J."/>
        </authorList>
    </citation>
    <scope>NUCLEOTIDE SEQUENCE [LARGE SCALE GENOMIC DNA]</scope>
    <source>
        <strain evidence="11">CCUG 55995</strain>
    </source>
</reference>
<evidence type="ECO:0000256" key="5">
    <source>
        <dbReference type="ARBA" id="ARBA00022692"/>
    </source>
</evidence>
<feature type="transmembrane region" description="Helical" evidence="8">
    <location>
        <begin position="137"/>
        <end position="157"/>
    </location>
</feature>
<evidence type="ECO:0000256" key="2">
    <source>
        <dbReference type="ARBA" id="ARBA00022448"/>
    </source>
</evidence>
<dbReference type="PROSITE" id="PS50928">
    <property type="entry name" value="ABC_TM1"/>
    <property type="match status" value="2"/>
</dbReference>
<dbReference type="CDD" id="cd06261">
    <property type="entry name" value="TM_PBP2"/>
    <property type="match status" value="2"/>
</dbReference>
<name>A0ABV9I4S2_9DEIO</name>
<comment type="similarity">
    <text evidence="8">Belongs to the binding-protein-dependent transport system permease family.</text>
</comment>
<evidence type="ECO:0000256" key="7">
    <source>
        <dbReference type="ARBA" id="ARBA00023136"/>
    </source>
</evidence>
<feature type="domain" description="ABC transmembrane type-1" evidence="9">
    <location>
        <begin position="57"/>
        <end position="251"/>
    </location>
</feature>
<comment type="caution">
    <text evidence="10">The sequence shown here is derived from an EMBL/GenBank/DDBJ whole genome shotgun (WGS) entry which is preliminary data.</text>
</comment>
<comment type="subcellular location">
    <subcellularLocation>
        <location evidence="1">Cell inner membrane</location>
        <topology evidence="1">Multi-pass membrane protein</topology>
    </subcellularLocation>
    <subcellularLocation>
        <location evidence="8">Cell membrane</location>
        <topology evidence="8">Multi-pass membrane protein</topology>
    </subcellularLocation>
</comment>
<evidence type="ECO:0000313" key="10">
    <source>
        <dbReference type="EMBL" id="MFC4637352.1"/>
    </source>
</evidence>
<evidence type="ECO:0000259" key="9">
    <source>
        <dbReference type="PROSITE" id="PS50928"/>
    </source>
</evidence>
<dbReference type="PANTHER" id="PTHR43357:SF4">
    <property type="entry name" value="INNER MEMBRANE ABC TRANSPORTER PERMEASE PROTEIN YDCV"/>
    <property type="match status" value="1"/>
</dbReference>
<feature type="domain" description="ABC transmembrane type-1" evidence="9">
    <location>
        <begin position="328"/>
        <end position="514"/>
    </location>
</feature>
<keyword evidence="4" id="KW-0997">Cell inner membrane</keyword>
<dbReference type="InterPro" id="IPR035906">
    <property type="entry name" value="MetI-like_sf"/>
</dbReference>
<organism evidence="10 11">
    <name type="scientific">Deinococcus hohokamensis</name>
    <dbReference type="NCBI Taxonomy" id="309883"/>
    <lineage>
        <taxon>Bacteria</taxon>
        <taxon>Thermotogati</taxon>
        <taxon>Deinococcota</taxon>
        <taxon>Deinococci</taxon>
        <taxon>Deinococcales</taxon>
        <taxon>Deinococcaceae</taxon>
        <taxon>Deinococcus</taxon>
    </lineage>
</organism>